<dbReference type="RefSeq" id="WP_019017181.1">
    <property type="nucleotide sequence ID" value="NZ_BMXD01000003.1"/>
</dbReference>
<feature type="region of interest" description="Disordered" evidence="1">
    <location>
        <begin position="1"/>
        <end position="21"/>
    </location>
</feature>
<gene>
    <name evidence="3" type="ORF">ACFOEI_06615</name>
</gene>
<proteinExistence type="predicted"/>
<dbReference type="EMBL" id="JBHRUH010000012">
    <property type="protein sequence ID" value="MFC3291737.1"/>
    <property type="molecule type" value="Genomic_DNA"/>
</dbReference>
<dbReference type="Proteomes" id="UP001595640">
    <property type="component" value="Unassembled WGS sequence"/>
</dbReference>
<evidence type="ECO:0000259" key="2">
    <source>
        <dbReference type="Pfam" id="PF06568"/>
    </source>
</evidence>
<evidence type="ECO:0000256" key="1">
    <source>
        <dbReference type="SAM" id="MobiDB-lite"/>
    </source>
</evidence>
<feature type="domain" description="YjiS-like" evidence="2">
    <location>
        <begin position="27"/>
        <end position="63"/>
    </location>
</feature>
<name>A0ABV7LYT1_9GAMM</name>
<dbReference type="InterPro" id="IPR009506">
    <property type="entry name" value="YjiS-like"/>
</dbReference>
<protein>
    <submittedName>
        <fullName evidence="3">DUF1127 domain-containing protein</fullName>
    </submittedName>
</protein>
<reference evidence="4" key="1">
    <citation type="journal article" date="2019" name="Int. J. Syst. Evol. Microbiol.">
        <title>The Global Catalogue of Microorganisms (GCM) 10K type strain sequencing project: providing services to taxonomists for standard genome sequencing and annotation.</title>
        <authorList>
            <consortium name="The Broad Institute Genomics Platform"/>
            <consortium name="The Broad Institute Genome Sequencing Center for Infectious Disease"/>
            <person name="Wu L."/>
            <person name="Ma J."/>
        </authorList>
    </citation>
    <scope>NUCLEOTIDE SEQUENCE [LARGE SCALE GENOMIC DNA]</scope>
    <source>
        <strain evidence="4">KCTC 12847</strain>
    </source>
</reference>
<accession>A0ABV7LYT1</accession>
<evidence type="ECO:0000313" key="4">
    <source>
        <dbReference type="Proteomes" id="UP001595640"/>
    </source>
</evidence>
<dbReference type="Pfam" id="PF06568">
    <property type="entry name" value="YjiS-like"/>
    <property type="match status" value="1"/>
</dbReference>
<sequence>MSLFNEPLGSARLGDTNPSRTPGWRRLIKRLRRWQQLRHERQELWRLSDATLKDIGLSRADIEREASRPFWDDDGLSRD</sequence>
<organism evidence="3 4">
    <name type="scientific">Modicisalibacter luteus</name>
    <dbReference type="NCBI Taxonomy" id="453962"/>
    <lineage>
        <taxon>Bacteria</taxon>
        <taxon>Pseudomonadati</taxon>
        <taxon>Pseudomonadota</taxon>
        <taxon>Gammaproteobacteria</taxon>
        <taxon>Oceanospirillales</taxon>
        <taxon>Halomonadaceae</taxon>
        <taxon>Modicisalibacter</taxon>
    </lineage>
</organism>
<comment type="caution">
    <text evidence="3">The sequence shown here is derived from an EMBL/GenBank/DDBJ whole genome shotgun (WGS) entry which is preliminary data.</text>
</comment>
<evidence type="ECO:0000313" key="3">
    <source>
        <dbReference type="EMBL" id="MFC3291737.1"/>
    </source>
</evidence>
<keyword evidence="4" id="KW-1185">Reference proteome</keyword>